<sequence length="112" mass="12820">MLNELTSELGRRKPAVWKAYRSIEDAVKRIKNIWLCAHLLNITALTALSYSSETWALRKQEEKALNVAESAIERVMVRASRFTRMKDGIRSSLLCWRSNIRHAAAFANESKA</sequence>
<keyword evidence="2" id="KW-1185">Reference proteome</keyword>
<accession>A0ABR1DH81</accession>
<gene>
    <name evidence="1" type="primary">Necator_chrIV.g15293</name>
    <name evidence="1" type="ORF">RB195_001998</name>
</gene>
<reference evidence="1 2" key="1">
    <citation type="submission" date="2023-08" db="EMBL/GenBank/DDBJ databases">
        <title>A Necator americanus chromosomal reference genome.</title>
        <authorList>
            <person name="Ilik V."/>
            <person name="Petrzelkova K.J."/>
            <person name="Pardy F."/>
            <person name="Fuh T."/>
            <person name="Niatou-Singa F.S."/>
            <person name="Gouil Q."/>
            <person name="Baker L."/>
            <person name="Ritchie M.E."/>
            <person name="Jex A.R."/>
            <person name="Gazzola D."/>
            <person name="Li H."/>
            <person name="Toshio Fujiwara R."/>
            <person name="Zhan B."/>
            <person name="Aroian R.V."/>
            <person name="Pafco B."/>
            <person name="Schwarz E.M."/>
        </authorList>
    </citation>
    <scope>NUCLEOTIDE SEQUENCE [LARGE SCALE GENOMIC DNA]</scope>
    <source>
        <strain evidence="1 2">Aroian</strain>
        <tissue evidence="1">Whole animal</tissue>
    </source>
</reference>
<proteinExistence type="predicted"/>
<evidence type="ECO:0000313" key="1">
    <source>
        <dbReference type="EMBL" id="KAK6749727.1"/>
    </source>
</evidence>
<protein>
    <submittedName>
        <fullName evidence="1">Uncharacterized protein</fullName>
    </submittedName>
</protein>
<dbReference type="Proteomes" id="UP001303046">
    <property type="component" value="Unassembled WGS sequence"/>
</dbReference>
<organism evidence="1 2">
    <name type="scientific">Necator americanus</name>
    <name type="common">Human hookworm</name>
    <dbReference type="NCBI Taxonomy" id="51031"/>
    <lineage>
        <taxon>Eukaryota</taxon>
        <taxon>Metazoa</taxon>
        <taxon>Ecdysozoa</taxon>
        <taxon>Nematoda</taxon>
        <taxon>Chromadorea</taxon>
        <taxon>Rhabditida</taxon>
        <taxon>Rhabditina</taxon>
        <taxon>Rhabditomorpha</taxon>
        <taxon>Strongyloidea</taxon>
        <taxon>Ancylostomatidae</taxon>
        <taxon>Bunostominae</taxon>
        <taxon>Necator</taxon>
    </lineage>
</organism>
<name>A0ABR1DH81_NECAM</name>
<dbReference type="EMBL" id="JAVFWL010000004">
    <property type="protein sequence ID" value="KAK6749727.1"/>
    <property type="molecule type" value="Genomic_DNA"/>
</dbReference>
<evidence type="ECO:0000313" key="2">
    <source>
        <dbReference type="Proteomes" id="UP001303046"/>
    </source>
</evidence>
<comment type="caution">
    <text evidence="1">The sequence shown here is derived from an EMBL/GenBank/DDBJ whole genome shotgun (WGS) entry which is preliminary data.</text>
</comment>